<dbReference type="InterPro" id="IPR011010">
    <property type="entry name" value="DNA_brk_join_enz"/>
</dbReference>
<evidence type="ECO:0000313" key="4">
    <source>
        <dbReference type="Proteomes" id="UP001172645"/>
    </source>
</evidence>
<reference evidence="3" key="1">
    <citation type="submission" date="2023-06" db="EMBL/GenBank/DDBJ databases">
        <title>Phylogenetic Diversity of Rhizobium strains.</title>
        <authorList>
            <person name="Moura F.T."/>
            <person name="Helene L.C.F."/>
            <person name="Hungria M."/>
        </authorList>
    </citation>
    <scope>NUCLEOTIDE SEQUENCE</scope>
    <source>
        <strain evidence="3">CCGE526</strain>
    </source>
</reference>
<dbReference type="RefSeq" id="WP_285872742.1">
    <property type="nucleotide sequence ID" value="NZ_JARFYM010000043.1"/>
</dbReference>
<organism evidence="3 4">
    <name type="scientific">Rhizobium mayense</name>
    <dbReference type="NCBI Taxonomy" id="1312184"/>
    <lineage>
        <taxon>Bacteria</taxon>
        <taxon>Pseudomonadati</taxon>
        <taxon>Pseudomonadota</taxon>
        <taxon>Alphaproteobacteria</taxon>
        <taxon>Hyphomicrobiales</taxon>
        <taxon>Rhizobiaceae</taxon>
        <taxon>Rhizobium/Agrobacterium group</taxon>
        <taxon>Rhizobium</taxon>
    </lineage>
</organism>
<keyword evidence="1" id="KW-0233">DNA recombination</keyword>
<accession>A0ABT7K7B5</accession>
<feature type="domain" description="Tyr recombinase" evidence="2">
    <location>
        <begin position="1"/>
        <end position="57"/>
    </location>
</feature>
<protein>
    <submittedName>
        <fullName evidence="3">Tyrosine-type recombinase/integrase</fullName>
    </submittedName>
</protein>
<name>A0ABT7K7B5_9HYPH</name>
<proteinExistence type="predicted"/>
<evidence type="ECO:0000256" key="1">
    <source>
        <dbReference type="ARBA" id="ARBA00023172"/>
    </source>
</evidence>
<dbReference type="Pfam" id="PF00589">
    <property type="entry name" value="Phage_integrase"/>
    <property type="match status" value="1"/>
</dbReference>
<dbReference type="InterPro" id="IPR013762">
    <property type="entry name" value="Integrase-like_cat_sf"/>
</dbReference>
<comment type="caution">
    <text evidence="3">The sequence shown here is derived from an EMBL/GenBank/DDBJ whole genome shotgun (WGS) entry which is preliminary data.</text>
</comment>
<dbReference type="Proteomes" id="UP001172645">
    <property type="component" value="Unassembled WGS sequence"/>
</dbReference>
<gene>
    <name evidence="3" type="ORF">PY649_31010</name>
</gene>
<evidence type="ECO:0000259" key="2">
    <source>
        <dbReference type="PROSITE" id="PS51898"/>
    </source>
</evidence>
<keyword evidence="4" id="KW-1185">Reference proteome</keyword>
<dbReference type="EMBL" id="JARFYM010000043">
    <property type="protein sequence ID" value="MDL2403313.1"/>
    <property type="molecule type" value="Genomic_DNA"/>
</dbReference>
<dbReference type="Gene3D" id="1.10.443.10">
    <property type="entry name" value="Intergrase catalytic core"/>
    <property type="match status" value="1"/>
</dbReference>
<sequence>MQTKHVTPHSFRHATAVHLVSAGVDITVIRSWLGHVSLDTTNHYAKANLETKRKALEQIAAPVSTGHLSSWKRDTSLLAWLDTL</sequence>
<dbReference type="PROSITE" id="PS51898">
    <property type="entry name" value="TYR_RECOMBINASE"/>
    <property type="match status" value="1"/>
</dbReference>
<dbReference type="SUPFAM" id="SSF56349">
    <property type="entry name" value="DNA breaking-rejoining enzymes"/>
    <property type="match status" value="1"/>
</dbReference>
<evidence type="ECO:0000313" key="3">
    <source>
        <dbReference type="EMBL" id="MDL2403313.1"/>
    </source>
</evidence>
<dbReference type="InterPro" id="IPR002104">
    <property type="entry name" value="Integrase_catalytic"/>
</dbReference>